<organism evidence="1">
    <name type="scientific">Lepeophtheirus salmonis</name>
    <name type="common">Salmon louse</name>
    <name type="synonym">Caligus salmonis</name>
    <dbReference type="NCBI Taxonomy" id="72036"/>
    <lineage>
        <taxon>Eukaryota</taxon>
        <taxon>Metazoa</taxon>
        <taxon>Ecdysozoa</taxon>
        <taxon>Arthropoda</taxon>
        <taxon>Crustacea</taxon>
        <taxon>Multicrustacea</taxon>
        <taxon>Hexanauplia</taxon>
        <taxon>Copepoda</taxon>
        <taxon>Siphonostomatoida</taxon>
        <taxon>Caligidae</taxon>
        <taxon>Lepeophtheirus</taxon>
    </lineage>
</organism>
<reference evidence="1" key="1">
    <citation type="submission" date="2014-05" db="EMBL/GenBank/DDBJ databases">
        <authorList>
            <person name="Chronopoulou M."/>
        </authorList>
    </citation>
    <scope>NUCLEOTIDE SEQUENCE</scope>
    <source>
        <tissue evidence="1">Whole organism</tissue>
    </source>
</reference>
<sequence>MRVFEFASIDEVSKGFLTMSYPWINFGLINYIYSFENIF</sequence>
<name>A0A0K2V3E1_LEPSM</name>
<evidence type="ECO:0000313" key="1">
    <source>
        <dbReference type="EMBL" id="CDW44830.1"/>
    </source>
</evidence>
<dbReference type="AlphaFoldDB" id="A0A0K2V3E1"/>
<dbReference type="EMBL" id="HACA01027469">
    <property type="protein sequence ID" value="CDW44830.1"/>
    <property type="molecule type" value="Transcribed_RNA"/>
</dbReference>
<accession>A0A0K2V3E1</accession>
<proteinExistence type="predicted"/>
<protein>
    <submittedName>
        <fullName evidence="1">Uncharacterized protein</fullName>
    </submittedName>
</protein>